<dbReference type="AlphaFoldDB" id="A0A7K3M496"/>
<accession>A0A7K3M496</accession>
<keyword evidence="4" id="KW-1185">Reference proteome</keyword>
<sequence length="190" mass="20117">MISMERAGGRARPTHMRRLRVLIAVAGVVAVAACGNNGDDDTTVVPENGPGSETEEDAPLMGTQWRLDSLTTNDTSVDAPDDADAFVVFEDTRIGGNTGCNSFGGDVEAAEDDSLTLGPVIATKRACLGEIGEIDSAMLQVLREEVTVQIDGDRMTLTNAAGDSLDLYADGEADIDLEDEVHDDELDDDE</sequence>
<dbReference type="Proteomes" id="UP000460435">
    <property type="component" value="Unassembled WGS sequence"/>
</dbReference>
<protein>
    <submittedName>
        <fullName evidence="3">META domain-containing protein</fullName>
    </submittedName>
</protein>
<dbReference type="Gene3D" id="2.40.128.270">
    <property type="match status" value="1"/>
</dbReference>
<gene>
    <name evidence="3" type="ORF">F7O44_13385</name>
</gene>
<feature type="domain" description="DUF306" evidence="2">
    <location>
        <begin position="58"/>
        <end position="164"/>
    </location>
</feature>
<proteinExistence type="predicted"/>
<comment type="caution">
    <text evidence="3">The sequence shown here is derived from an EMBL/GenBank/DDBJ whole genome shotgun (WGS) entry which is preliminary data.</text>
</comment>
<dbReference type="PROSITE" id="PS51257">
    <property type="entry name" value="PROKAR_LIPOPROTEIN"/>
    <property type="match status" value="1"/>
</dbReference>
<name>A0A7K3M496_9ACTN</name>
<organism evidence="3 4">
    <name type="scientific">Phytoactinopolyspora mesophila</name>
    <dbReference type="NCBI Taxonomy" id="2650750"/>
    <lineage>
        <taxon>Bacteria</taxon>
        <taxon>Bacillati</taxon>
        <taxon>Actinomycetota</taxon>
        <taxon>Actinomycetes</taxon>
        <taxon>Jiangellales</taxon>
        <taxon>Jiangellaceae</taxon>
        <taxon>Phytoactinopolyspora</taxon>
    </lineage>
</organism>
<dbReference type="PANTHER" id="PTHR35535">
    <property type="entry name" value="HEAT SHOCK PROTEIN HSLJ"/>
    <property type="match status" value="1"/>
</dbReference>
<evidence type="ECO:0000313" key="4">
    <source>
        <dbReference type="Proteomes" id="UP000460435"/>
    </source>
</evidence>
<evidence type="ECO:0000259" key="2">
    <source>
        <dbReference type="Pfam" id="PF03724"/>
    </source>
</evidence>
<dbReference type="EMBL" id="WLZY01000004">
    <property type="protein sequence ID" value="NDL58066.1"/>
    <property type="molecule type" value="Genomic_DNA"/>
</dbReference>
<dbReference type="InterPro" id="IPR038670">
    <property type="entry name" value="HslJ-like_sf"/>
</dbReference>
<evidence type="ECO:0000313" key="3">
    <source>
        <dbReference type="EMBL" id="NDL58066.1"/>
    </source>
</evidence>
<feature type="region of interest" description="Disordered" evidence="1">
    <location>
        <begin position="36"/>
        <end position="57"/>
    </location>
</feature>
<dbReference type="InterPro" id="IPR005184">
    <property type="entry name" value="DUF306_Meta_HslJ"/>
</dbReference>
<dbReference type="Pfam" id="PF03724">
    <property type="entry name" value="META"/>
    <property type="match status" value="1"/>
</dbReference>
<dbReference type="PANTHER" id="PTHR35535:SF2">
    <property type="entry name" value="DUF306 DOMAIN-CONTAINING PROTEIN"/>
    <property type="match status" value="1"/>
</dbReference>
<dbReference type="RefSeq" id="WP_162450754.1">
    <property type="nucleotide sequence ID" value="NZ_WLZY01000004.1"/>
</dbReference>
<evidence type="ECO:0000256" key="1">
    <source>
        <dbReference type="SAM" id="MobiDB-lite"/>
    </source>
</evidence>
<dbReference type="InterPro" id="IPR053147">
    <property type="entry name" value="Hsp_HslJ-like"/>
</dbReference>
<reference evidence="3 4" key="1">
    <citation type="submission" date="2019-11" db="EMBL/GenBank/DDBJ databases">
        <authorList>
            <person name="Li X.-J."/>
            <person name="Feng X.-M."/>
        </authorList>
    </citation>
    <scope>NUCLEOTIDE SEQUENCE [LARGE SCALE GENOMIC DNA]</scope>
    <source>
        <strain evidence="3 4">XMNu-373</strain>
    </source>
</reference>